<dbReference type="InterPro" id="IPR023009">
    <property type="entry name" value="Tyrosine_recombinase_XerC/XerD"/>
</dbReference>
<dbReference type="PANTHER" id="PTHR30349">
    <property type="entry name" value="PHAGE INTEGRASE-RELATED"/>
    <property type="match status" value="1"/>
</dbReference>
<dbReference type="InterPro" id="IPR044068">
    <property type="entry name" value="CB"/>
</dbReference>
<dbReference type="InterPro" id="IPR002104">
    <property type="entry name" value="Integrase_catalytic"/>
</dbReference>
<evidence type="ECO:0000256" key="7">
    <source>
        <dbReference type="ARBA" id="ARBA00023125"/>
    </source>
</evidence>
<reference evidence="14 15" key="1">
    <citation type="submission" date="2018-06" db="EMBL/GenBank/DDBJ databases">
        <title>Extensive metabolic versatility and redundancy in microbially diverse, dynamic hydrothermal sediments.</title>
        <authorList>
            <person name="Dombrowski N."/>
            <person name="Teske A."/>
            <person name="Baker B.J."/>
        </authorList>
    </citation>
    <scope>NUCLEOTIDE SEQUENCE [LARGE SCALE GENOMIC DNA]</scope>
    <source>
        <strain evidence="14">B19_G9</strain>
    </source>
</reference>
<gene>
    <name evidence="10 14" type="primary">xerC</name>
    <name evidence="14" type="ORF">DRI96_04085</name>
</gene>
<dbReference type="GO" id="GO:0006313">
    <property type="term" value="P:DNA transposition"/>
    <property type="evidence" value="ECO:0007669"/>
    <property type="project" value="UniProtKB-UniRule"/>
</dbReference>
<feature type="domain" description="Core-binding (CB)" evidence="13">
    <location>
        <begin position="1"/>
        <end position="83"/>
    </location>
</feature>
<comment type="similarity">
    <text evidence="2 10">Belongs to the 'phage' integrase family. XerC subfamily.</text>
</comment>
<comment type="function">
    <text evidence="10">Site-specific tyrosine recombinase, which acts by catalyzing the cutting and rejoining of the recombining DNA molecules. The XerC-XerD complex is essential to convert dimers of the bacterial chromosome into monomers to permit their segregation at cell division. It also contributes to the segregational stability of plasmids.</text>
</comment>
<feature type="domain" description="Tyr recombinase" evidence="12">
    <location>
        <begin position="104"/>
        <end position="285"/>
    </location>
</feature>
<protein>
    <recommendedName>
        <fullName evidence="10 11">Tyrosine recombinase XerC</fullName>
    </recommendedName>
</protein>
<keyword evidence="8 10" id="KW-0233">DNA recombination</keyword>
<comment type="subunit">
    <text evidence="10">Forms a cyclic heterotetrameric complex composed of two molecules of XerC and two molecules of XerD.</text>
</comment>
<dbReference type="GO" id="GO:0051301">
    <property type="term" value="P:cell division"/>
    <property type="evidence" value="ECO:0007669"/>
    <property type="project" value="UniProtKB-UniRule"/>
</dbReference>
<feature type="active site" description="O-(3'-phospho-DNA)-tyrosine intermediate" evidence="10">
    <location>
        <position position="272"/>
    </location>
</feature>
<dbReference type="GO" id="GO:0003677">
    <property type="term" value="F:DNA binding"/>
    <property type="evidence" value="ECO:0007669"/>
    <property type="project" value="UniProtKB-UniRule"/>
</dbReference>
<dbReference type="EMBL" id="QMQB01000136">
    <property type="protein sequence ID" value="RLE12735.1"/>
    <property type="molecule type" value="Genomic_DNA"/>
</dbReference>
<dbReference type="Pfam" id="PF00589">
    <property type="entry name" value="Phage_integrase"/>
    <property type="match status" value="1"/>
</dbReference>
<evidence type="ECO:0000256" key="9">
    <source>
        <dbReference type="ARBA" id="ARBA00023306"/>
    </source>
</evidence>
<proteinExistence type="inferred from homology"/>
<evidence type="ECO:0000313" key="15">
    <source>
        <dbReference type="Proteomes" id="UP000267654"/>
    </source>
</evidence>
<dbReference type="SUPFAM" id="SSF56349">
    <property type="entry name" value="DNA breaking-rejoining enzymes"/>
    <property type="match status" value="1"/>
</dbReference>
<dbReference type="InterPro" id="IPR011010">
    <property type="entry name" value="DNA_brk_join_enz"/>
</dbReference>
<evidence type="ECO:0000256" key="3">
    <source>
        <dbReference type="ARBA" id="ARBA00022490"/>
    </source>
</evidence>
<dbReference type="PANTHER" id="PTHR30349:SF77">
    <property type="entry name" value="TYROSINE RECOMBINASE XERC"/>
    <property type="match status" value="1"/>
</dbReference>
<dbReference type="InterPro" id="IPR013762">
    <property type="entry name" value="Integrase-like_cat_sf"/>
</dbReference>
<dbReference type="Proteomes" id="UP000267654">
    <property type="component" value="Unassembled WGS sequence"/>
</dbReference>
<feature type="active site" evidence="10">
    <location>
        <position position="237"/>
    </location>
</feature>
<dbReference type="InterPro" id="IPR011931">
    <property type="entry name" value="Recomb_XerC"/>
</dbReference>
<dbReference type="NCBIfam" id="TIGR02224">
    <property type="entry name" value="recomb_XerC"/>
    <property type="match status" value="1"/>
</dbReference>
<dbReference type="PROSITE" id="PS51898">
    <property type="entry name" value="TYR_RECOMBINASE"/>
    <property type="match status" value="1"/>
</dbReference>
<dbReference type="PROSITE" id="PS51900">
    <property type="entry name" value="CB"/>
    <property type="match status" value="1"/>
</dbReference>
<evidence type="ECO:0000259" key="12">
    <source>
        <dbReference type="PROSITE" id="PS51898"/>
    </source>
</evidence>
<keyword evidence="4 10" id="KW-0132">Cell division</keyword>
<keyword evidence="3 10" id="KW-0963">Cytoplasm</keyword>
<feature type="active site" evidence="10">
    <location>
        <position position="240"/>
    </location>
</feature>
<feature type="active site" evidence="10">
    <location>
        <position position="144"/>
    </location>
</feature>
<dbReference type="InterPro" id="IPR004107">
    <property type="entry name" value="Integrase_SAM-like_N"/>
</dbReference>
<comment type="subcellular location">
    <subcellularLocation>
        <location evidence="1 10">Cytoplasm</location>
    </subcellularLocation>
</comment>
<dbReference type="Pfam" id="PF02899">
    <property type="entry name" value="Phage_int_SAM_1"/>
    <property type="match status" value="1"/>
</dbReference>
<dbReference type="Gene3D" id="1.10.150.130">
    <property type="match status" value="1"/>
</dbReference>
<comment type="caution">
    <text evidence="14">The sequence shown here is derived from an EMBL/GenBank/DDBJ whole genome shotgun (WGS) entry which is preliminary data.</text>
</comment>
<keyword evidence="5 10" id="KW-0159">Chromosome partition</keyword>
<evidence type="ECO:0000313" key="14">
    <source>
        <dbReference type="EMBL" id="RLE12735.1"/>
    </source>
</evidence>
<dbReference type="HAMAP" id="MF_01808">
    <property type="entry name" value="Recomb_XerC_XerD"/>
    <property type="match status" value="1"/>
</dbReference>
<evidence type="ECO:0000256" key="8">
    <source>
        <dbReference type="ARBA" id="ARBA00023172"/>
    </source>
</evidence>
<feature type="active site" evidence="10">
    <location>
        <position position="263"/>
    </location>
</feature>
<dbReference type="GO" id="GO:0007059">
    <property type="term" value="P:chromosome segregation"/>
    <property type="evidence" value="ECO:0007669"/>
    <property type="project" value="UniProtKB-UniRule"/>
</dbReference>
<keyword evidence="6 10" id="KW-0229">DNA integration</keyword>
<keyword evidence="7 10" id="KW-0238">DNA-binding</keyword>
<dbReference type="InterPro" id="IPR010998">
    <property type="entry name" value="Integrase_recombinase_N"/>
</dbReference>
<evidence type="ECO:0000259" key="13">
    <source>
        <dbReference type="PROSITE" id="PS51900"/>
    </source>
</evidence>
<feature type="active site" evidence="10">
    <location>
        <position position="168"/>
    </location>
</feature>
<evidence type="ECO:0000256" key="4">
    <source>
        <dbReference type="ARBA" id="ARBA00022618"/>
    </source>
</evidence>
<evidence type="ECO:0000256" key="6">
    <source>
        <dbReference type="ARBA" id="ARBA00022908"/>
    </source>
</evidence>
<dbReference type="GO" id="GO:0009037">
    <property type="term" value="F:tyrosine-based site-specific recombinase activity"/>
    <property type="evidence" value="ECO:0007669"/>
    <property type="project" value="UniProtKB-UniRule"/>
</dbReference>
<accession>A0A662DB83</accession>
<keyword evidence="9 10" id="KW-0131">Cell cycle</keyword>
<dbReference type="Gene3D" id="1.10.443.10">
    <property type="entry name" value="Intergrase catalytic core"/>
    <property type="match status" value="1"/>
</dbReference>
<evidence type="ECO:0000256" key="2">
    <source>
        <dbReference type="ARBA" id="ARBA00006657"/>
    </source>
</evidence>
<dbReference type="NCBIfam" id="NF040815">
    <property type="entry name" value="recomb_XerA_Arch"/>
    <property type="match status" value="1"/>
</dbReference>
<evidence type="ECO:0000256" key="5">
    <source>
        <dbReference type="ARBA" id="ARBA00022829"/>
    </source>
</evidence>
<dbReference type="InterPro" id="IPR050090">
    <property type="entry name" value="Tyrosine_recombinase_XerCD"/>
</dbReference>
<evidence type="ECO:0000256" key="1">
    <source>
        <dbReference type="ARBA" id="ARBA00004496"/>
    </source>
</evidence>
<dbReference type="GO" id="GO:0005737">
    <property type="term" value="C:cytoplasm"/>
    <property type="evidence" value="ECO:0007669"/>
    <property type="project" value="UniProtKB-SubCell"/>
</dbReference>
<dbReference type="AlphaFoldDB" id="A0A662DB83"/>
<evidence type="ECO:0000256" key="10">
    <source>
        <dbReference type="HAMAP-Rule" id="MF_01808"/>
    </source>
</evidence>
<sequence length="291" mass="33912">MQYLLDFSVYLEQERNLSSQTVKAYTSDIKDFLNFLENKGKKIEHINYSLIREYIGSLMEKGKKYTTLARKISSLRSFLHFLSSREILVDFPTSALRSPRLKRKIPSFLDEEEMATLLDQIEGEGFCFSRDKAAFELLYATGMRIAELVSLNVDSIDFNEEIVRVKGKRGKERLVPMGKYAQLALKEYLEYRKGKIAPGERALFLNKFGERISDRYMRERLNKYLKKVGINKHITPHTLRHSFATHLLNRGADLRSVQELLGHERLSTTQIYTHITPSHLKKVYDKSHPRS</sequence>
<evidence type="ECO:0000256" key="11">
    <source>
        <dbReference type="NCBIfam" id="TIGR02224"/>
    </source>
</evidence>
<name>A0A662DB83_UNCAE</name>
<dbReference type="CDD" id="cd00798">
    <property type="entry name" value="INT_XerDC_C"/>
    <property type="match status" value="1"/>
</dbReference>
<organism evidence="14 15">
    <name type="scientific">Aerophobetes bacterium</name>
    <dbReference type="NCBI Taxonomy" id="2030807"/>
    <lineage>
        <taxon>Bacteria</taxon>
        <taxon>Candidatus Aerophobota</taxon>
    </lineage>
</organism>
<dbReference type="NCBIfam" id="NF001399">
    <property type="entry name" value="PRK00283.1"/>
    <property type="match status" value="1"/>
</dbReference>